<keyword evidence="1" id="KW-0472">Membrane</keyword>
<dbReference type="AlphaFoldDB" id="A0A061FQS0"/>
<sequence length="160" mass="18026">MWRLAFFAIVWTSWLMCNEMVFQGKIWDGADVYCGVITSSFLREVFLPFFFAFLLLIYGLGKEVGVGVVSQGRQWVKGMSDDSLGSVLQAMFGSKVLLLFVFFLNESLVERLKVLLSWLLSMLIRGLFKVAFVLDLAFATGDCVVGGLLPDCSFKEPPYF</sequence>
<evidence type="ECO:0000313" key="3">
    <source>
        <dbReference type="EMBL" id="EOY19426.1"/>
    </source>
</evidence>
<evidence type="ECO:0000313" key="4">
    <source>
        <dbReference type="Proteomes" id="UP000026915"/>
    </source>
</evidence>
<dbReference type="InParanoid" id="A0A061FQS0"/>
<organism evidence="3 4">
    <name type="scientific">Theobroma cacao</name>
    <name type="common">Cacao</name>
    <name type="synonym">Cocoa</name>
    <dbReference type="NCBI Taxonomy" id="3641"/>
    <lineage>
        <taxon>Eukaryota</taxon>
        <taxon>Viridiplantae</taxon>
        <taxon>Streptophyta</taxon>
        <taxon>Embryophyta</taxon>
        <taxon>Tracheophyta</taxon>
        <taxon>Spermatophyta</taxon>
        <taxon>Magnoliopsida</taxon>
        <taxon>eudicotyledons</taxon>
        <taxon>Gunneridae</taxon>
        <taxon>Pentapetalae</taxon>
        <taxon>rosids</taxon>
        <taxon>malvids</taxon>
        <taxon>Malvales</taxon>
        <taxon>Malvaceae</taxon>
        <taxon>Byttnerioideae</taxon>
        <taxon>Theobroma</taxon>
    </lineage>
</organism>
<dbReference type="Gramene" id="EOY19426">
    <property type="protein sequence ID" value="EOY19426"/>
    <property type="gene ID" value="TCM_044523"/>
</dbReference>
<keyword evidence="1" id="KW-0812">Transmembrane</keyword>
<feature type="transmembrane region" description="Helical" evidence="1">
    <location>
        <begin position="41"/>
        <end position="61"/>
    </location>
</feature>
<feature type="transmembrane region" description="Helical" evidence="1">
    <location>
        <begin position="115"/>
        <end position="138"/>
    </location>
</feature>
<keyword evidence="1" id="KW-1133">Transmembrane helix</keyword>
<proteinExistence type="predicted"/>
<evidence type="ECO:0000256" key="1">
    <source>
        <dbReference type="SAM" id="Phobius"/>
    </source>
</evidence>
<name>A0A061FQS0_THECC</name>
<keyword evidence="2" id="KW-0732">Signal</keyword>
<feature type="chain" id="PRO_5001598243" evidence="2">
    <location>
        <begin position="18"/>
        <end position="160"/>
    </location>
</feature>
<accession>A0A061FQS0</accession>
<feature type="signal peptide" evidence="2">
    <location>
        <begin position="1"/>
        <end position="17"/>
    </location>
</feature>
<protein>
    <submittedName>
        <fullName evidence="3">Uncharacterized protein</fullName>
    </submittedName>
</protein>
<dbReference type="EMBL" id="CM001888">
    <property type="protein sequence ID" value="EOY19426.1"/>
    <property type="molecule type" value="Genomic_DNA"/>
</dbReference>
<evidence type="ECO:0000256" key="2">
    <source>
        <dbReference type="SAM" id="SignalP"/>
    </source>
</evidence>
<reference evidence="3 4" key="1">
    <citation type="journal article" date="2013" name="Genome Biol.">
        <title>The genome sequence of the most widely cultivated cacao type and its use to identify candidate genes regulating pod color.</title>
        <authorList>
            <person name="Motamayor J.C."/>
            <person name="Mockaitis K."/>
            <person name="Schmutz J."/>
            <person name="Haiminen N."/>
            <person name="Iii D.L."/>
            <person name="Cornejo O."/>
            <person name="Findley S.D."/>
            <person name="Zheng P."/>
            <person name="Utro F."/>
            <person name="Royaert S."/>
            <person name="Saski C."/>
            <person name="Jenkins J."/>
            <person name="Podicheti R."/>
            <person name="Zhao M."/>
            <person name="Scheffler B.E."/>
            <person name="Stack J.C."/>
            <person name="Feltus F.A."/>
            <person name="Mustiga G.M."/>
            <person name="Amores F."/>
            <person name="Phillips W."/>
            <person name="Marelli J.P."/>
            <person name="May G.D."/>
            <person name="Shapiro H."/>
            <person name="Ma J."/>
            <person name="Bustamante C.D."/>
            <person name="Schnell R.J."/>
            <person name="Main D."/>
            <person name="Gilbert D."/>
            <person name="Parida L."/>
            <person name="Kuhn D.N."/>
        </authorList>
    </citation>
    <scope>NUCLEOTIDE SEQUENCE [LARGE SCALE GENOMIC DNA]</scope>
    <source>
        <strain evidence="4">cv. Matina 1-6</strain>
    </source>
</reference>
<dbReference type="Proteomes" id="UP000026915">
    <property type="component" value="Chromosome 10"/>
</dbReference>
<keyword evidence="4" id="KW-1185">Reference proteome</keyword>
<gene>
    <name evidence="3" type="ORF">TCM_044523</name>
</gene>
<feature type="transmembrane region" description="Helical" evidence="1">
    <location>
        <begin position="82"/>
        <end position="103"/>
    </location>
</feature>
<dbReference type="HOGENOM" id="CLU_1655305_0_0_1"/>